<keyword evidence="1" id="KW-0732">Signal</keyword>
<organism evidence="3 5">
    <name type="scientific">Mycolicibacterium novocastrense</name>
    <name type="common">Mycobacterium novocastrense</name>
    <dbReference type="NCBI Taxonomy" id="59813"/>
    <lineage>
        <taxon>Bacteria</taxon>
        <taxon>Bacillati</taxon>
        <taxon>Actinomycetota</taxon>
        <taxon>Actinomycetes</taxon>
        <taxon>Mycobacteriales</taxon>
        <taxon>Mycobacteriaceae</taxon>
        <taxon>Mycolicibacterium</taxon>
    </lineage>
</organism>
<proteinExistence type="predicted"/>
<evidence type="ECO:0000313" key="3">
    <source>
        <dbReference type="EMBL" id="MCV7025497.1"/>
    </source>
</evidence>
<sequence length="88" mass="9527">MNIRAIARRAAAAVALSLALAGLGSGMADAKPMERDHAKYCAKVWHDYDFTAKAFKNAYDKWGPNDALTLQAASNYERAYNKLTGSGC</sequence>
<accession>A0AAW5SPL0</accession>
<dbReference type="RefSeq" id="WP_064414562.1">
    <property type="nucleotide sequence ID" value="NZ_BCTA01000027.1"/>
</dbReference>
<feature type="chain" id="PRO_5043846002" evidence="1">
    <location>
        <begin position="31"/>
        <end position="88"/>
    </location>
</feature>
<dbReference type="Proteomes" id="UP001207528">
    <property type="component" value="Unassembled WGS sequence"/>
</dbReference>
<reference evidence="3" key="3">
    <citation type="journal article" date="2022" name="BMC Genomics">
        <title>Comparative genome analysis of mycobacteria focusing on tRNA and non-coding RNA.</title>
        <authorList>
            <person name="Behra P.R.K."/>
            <person name="Pettersson B.M.F."/>
            <person name="Ramesh M."/>
            <person name="Das S."/>
            <person name="Dasgupta S."/>
            <person name="Kirsebom L.A."/>
        </authorList>
    </citation>
    <scope>NUCLEOTIDE SEQUENCE</scope>
    <source>
        <strain evidence="3">DSM 44203</strain>
    </source>
</reference>
<evidence type="ECO:0000313" key="2">
    <source>
        <dbReference type="EMBL" id="GAT08945.1"/>
    </source>
</evidence>
<reference evidence="2 4" key="1">
    <citation type="journal article" date="2016" name="Genome Announc.">
        <title>Draft Genome Sequences of Five Rapidly Growing Mycobacterium Species, M. thermoresistibile, M. fortuitum subsp. acetamidolyticum, M. canariasense, M. brisbanense, and M. novocastrense.</title>
        <authorList>
            <person name="Katahira K."/>
            <person name="Ogura Y."/>
            <person name="Gotoh Y."/>
            <person name="Hayashi T."/>
        </authorList>
    </citation>
    <scope>NUCLEOTIDE SEQUENCE [LARGE SCALE GENOMIC DNA]</scope>
    <source>
        <strain evidence="2 4">JCM18114</strain>
    </source>
</reference>
<evidence type="ECO:0000313" key="4">
    <source>
        <dbReference type="Proteomes" id="UP000069773"/>
    </source>
</evidence>
<feature type="signal peptide" evidence="1">
    <location>
        <begin position="1"/>
        <end position="30"/>
    </location>
</feature>
<dbReference type="EMBL" id="JACKTI010000047">
    <property type="protein sequence ID" value="MCV7025497.1"/>
    <property type="molecule type" value="Genomic_DNA"/>
</dbReference>
<dbReference type="Proteomes" id="UP000069773">
    <property type="component" value="Unassembled WGS sequence"/>
</dbReference>
<dbReference type="EMBL" id="BCTA01000027">
    <property type="protein sequence ID" value="GAT08945.1"/>
    <property type="molecule type" value="Genomic_DNA"/>
</dbReference>
<keyword evidence="4" id="KW-1185">Reference proteome</keyword>
<protein>
    <submittedName>
        <fullName evidence="3">Uncharacterized protein</fullName>
    </submittedName>
</protein>
<name>A0AAW5SPL0_MYCNV</name>
<reference evidence="3" key="2">
    <citation type="submission" date="2020-07" db="EMBL/GenBank/DDBJ databases">
        <authorList>
            <person name="Pettersson B.M.F."/>
            <person name="Behra P.R.K."/>
            <person name="Ramesh M."/>
            <person name="Das S."/>
            <person name="Dasgupta S."/>
            <person name="Kirsebom L.A."/>
        </authorList>
    </citation>
    <scope>NUCLEOTIDE SEQUENCE</scope>
    <source>
        <strain evidence="3">DSM 44203</strain>
    </source>
</reference>
<dbReference type="AlphaFoldDB" id="A0AAW5SPL0"/>
<evidence type="ECO:0000313" key="5">
    <source>
        <dbReference type="Proteomes" id="UP001207528"/>
    </source>
</evidence>
<comment type="caution">
    <text evidence="3">The sequence shown here is derived from an EMBL/GenBank/DDBJ whole genome shotgun (WGS) entry which is preliminary data.</text>
</comment>
<evidence type="ECO:0000256" key="1">
    <source>
        <dbReference type="SAM" id="SignalP"/>
    </source>
</evidence>
<gene>
    <name evidence="3" type="ORF">H7I77_19430</name>
    <name evidence="2" type="ORF">RMCN_2078</name>
</gene>